<proteinExistence type="predicted"/>
<name>A0A378QM86_9GAMM</name>
<reference evidence="1 2" key="1">
    <citation type="submission" date="2018-06" db="EMBL/GenBank/DDBJ databases">
        <authorList>
            <consortium name="Pathogen Informatics"/>
            <person name="Doyle S."/>
        </authorList>
    </citation>
    <scope>NUCLEOTIDE SEQUENCE [LARGE SCALE GENOMIC DNA]</scope>
    <source>
        <strain evidence="1 2">NCTC11012</strain>
    </source>
</reference>
<dbReference type="Proteomes" id="UP000254618">
    <property type="component" value="Unassembled WGS sequence"/>
</dbReference>
<accession>A0A378QM86</accession>
<protein>
    <submittedName>
        <fullName evidence="1">Uncharacterized protein</fullName>
    </submittedName>
</protein>
<dbReference type="AlphaFoldDB" id="A0A378QM86"/>
<evidence type="ECO:0000313" key="2">
    <source>
        <dbReference type="Proteomes" id="UP000254618"/>
    </source>
</evidence>
<dbReference type="EMBL" id="UGQF01000001">
    <property type="protein sequence ID" value="STZ02017.1"/>
    <property type="molecule type" value="Genomic_DNA"/>
</dbReference>
<organism evidence="1 2">
    <name type="scientific">Moraxella equi</name>
    <dbReference type="NCBI Taxonomy" id="60442"/>
    <lineage>
        <taxon>Bacteria</taxon>
        <taxon>Pseudomonadati</taxon>
        <taxon>Pseudomonadota</taxon>
        <taxon>Gammaproteobacteria</taxon>
        <taxon>Moraxellales</taxon>
        <taxon>Moraxellaceae</taxon>
        <taxon>Moraxella</taxon>
    </lineage>
</organism>
<gene>
    <name evidence="1" type="ORF">NCTC11012_00240</name>
</gene>
<evidence type="ECO:0000313" key="1">
    <source>
        <dbReference type="EMBL" id="STZ02017.1"/>
    </source>
</evidence>
<sequence>MDNLTYLNQLNEVVKLSQHDPERAEEMMVETEPMDEYRMMYEVIAGYVRQQYEKYLERIAQMDKEN</sequence>